<dbReference type="Pfam" id="PF05163">
    <property type="entry name" value="DinB"/>
    <property type="match status" value="1"/>
</dbReference>
<dbReference type="SUPFAM" id="SSF109854">
    <property type="entry name" value="DinB/YfiT-like putative metalloenzymes"/>
    <property type="match status" value="1"/>
</dbReference>
<evidence type="ECO:0000256" key="2">
    <source>
        <dbReference type="ARBA" id="ARBA00022723"/>
    </source>
</evidence>
<dbReference type="OrthoDB" id="119432at2"/>
<comment type="caution">
    <text evidence="4">The sequence shown here is derived from an EMBL/GenBank/DDBJ whole genome shotgun (WGS) entry which is preliminary data.</text>
</comment>
<feature type="binding site" evidence="3">
    <location>
        <position position="149"/>
    </location>
    <ligand>
        <name>a divalent metal cation</name>
        <dbReference type="ChEBI" id="CHEBI:60240"/>
    </ligand>
</feature>
<feature type="binding site" evidence="3">
    <location>
        <position position="145"/>
    </location>
    <ligand>
        <name>a divalent metal cation</name>
        <dbReference type="ChEBI" id="CHEBI:60240"/>
    </ligand>
</feature>
<dbReference type="InterPro" id="IPR034660">
    <property type="entry name" value="DinB/YfiT-like"/>
</dbReference>
<protein>
    <submittedName>
        <fullName evidence="4">DinB family protein</fullName>
    </submittedName>
</protein>
<keyword evidence="2 3" id="KW-0479">Metal-binding</keyword>
<evidence type="ECO:0000256" key="3">
    <source>
        <dbReference type="PIRSR" id="PIRSR607837-1"/>
    </source>
</evidence>
<gene>
    <name evidence="4" type="ORF">EHW67_07240</name>
</gene>
<sequence>MRALFFILTGLFLIPMQSQDLTIPTFLEKWENSRDYLLAVAEAMPEEKFDFRPTDRQMEFREQLLHIKSNMDWLATNYFGAEKASRNSSGGDKLSKAETLEILKISFDRVSKILQQTSPSSLSEQVDFFAGTKTKLQILNLLQDHVSHHRGQLIVYLNLNNIEPPKYVGW</sequence>
<proteinExistence type="inferred from homology"/>
<evidence type="ECO:0000313" key="5">
    <source>
        <dbReference type="Proteomes" id="UP000267585"/>
    </source>
</evidence>
<evidence type="ECO:0000313" key="4">
    <source>
        <dbReference type="EMBL" id="RTE54949.1"/>
    </source>
</evidence>
<evidence type="ECO:0000256" key="1">
    <source>
        <dbReference type="ARBA" id="ARBA00008635"/>
    </source>
</evidence>
<feature type="binding site" evidence="3">
    <location>
        <position position="66"/>
    </location>
    <ligand>
        <name>a divalent metal cation</name>
        <dbReference type="ChEBI" id="CHEBI:60240"/>
    </ligand>
</feature>
<organism evidence="4 5">
    <name type="scientific">Arenibacter aquaticus</name>
    <dbReference type="NCBI Taxonomy" id="2489054"/>
    <lineage>
        <taxon>Bacteria</taxon>
        <taxon>Pseudomonadati</taxon>
        <taxon>Bacteroidota</taxon>
        <taxon>Flavobacteriia</taxon>
        <taxon>Flavobacteriales</taxon>
        <taxon>Flavobacteriaceae</taxon>
        <taxon>Arenibacter</taxon>
    </lineage>
</organism>
<dbReference type="Gene3D" id="1.20.120.450">
    <property type="entry name" value="dinb family like domain"/>
    <property type="match status" value="1"/>
</dbReference>
<keyword evidence="5" id="KW-1185">Reference proteome</keyword>
<reference evidence="4 5" key="1">
    <citation type="submission" date="2018-11" db="EMBL/GenBank/DDBJ databases">
        <title>Arenibacter aquaticus sp.nov., a marine bacterium isolated from surface seawater in the South China Sea.</title>
        <authorList>
            <person name="Guo J."/>
            <person name="Sun J."/>
        </authorList>
    </citation>
    <scope>NUCLEOTIDE SEQUENCE [LARGE SCALE GENOMIC DNA]</scope>
    <source>
        <strain evidence="4 5">GUO666</strain>
    </source>
</reference>
<dbReference type="AlphaFoldDB" id="A0A3S0AG59"/>
<dbReference type="InterPro" id="IPR007837">
    <property type="entry name" value="DinB"/>
</dbReference>
<dbReference type="GO" id="GO:0046872">
    <property type="term" value="F:metal ion binding"/>
    <property type="evidence" value="ECO:0007669"/>
    <property type="project" value="UniProtKB-KW"/>
</dbReference>
<dbReference type="Proteomes" id="UP000267585">
    <property type="component" value="Unassembled WGS sequence"/>
</dbReference>
<dbReference type="EMBL" id="RQPJ01000002">
    <property type="protein sequence ID" value="RTE54949.1"/>
    <property type="molecule type" value="Genomic_DNA"/>
</dbReference>
<name>A0A3S0AG59_9FLAO</name>
<accession>A0A3S0AG59</accession>
<dbReference type="RefSeq" id="WP_126161681.1">
    <property type="nucleotide sequence ID" value="NZ_RQPJ01000002.1"/>
</dbReference>
<comment type="similarity">
    <text evidence="1">Belongs to the DinB family.</text>
</comment>